<evidence type="ECO:0008006" key="3">
    <source>
        <dbReference type="Google" id="ProtNLM"/>
    </source>
</evidence>
<comment type="caution">
    <text evidence="1">The sequence shown here is derived from an EMBL/GenBank/DDBJ whole genome shotgun (WGS) entry which is preliminary data.</text>
</comment>
<gene>
    <name evidence="1" type="ORF">M2272_003987</name>
</gene>
<accession>A0ABT6L323</accession>
<keyword evidence="2" id="KW-1185">Reference proteome</keyword>
<proteinExistence type="predicted"/>
<evidence type="ECO:0000313" key="1">
    <source>
        <dbReference type="EMBL" id="MDH6197334.1"/>
    </source>
</evidence>
<dbReference type="RefSeq" id="WP_280833931.1">
    <property type="nucleotide sequence ID" value="NZ_JARXVE010000006.1"/>
</dbReference>
<name>A0ABT6L323_9MYCO</name>
<evidence type="ECO:0000313" key="2">
    <source>
        <dbReference type="Proteomes" id="UP001160130"/>
    </source>
</evidence>
<organism evidence="1 2">
    <name type="scientific">Mycolicibacterium frederiksbergense</name>
    <dbReference type="NCBI Taxonomy" id="117567"/>
    <lineage>
        <taxon>Bacteria</taxon>
        <taxon>Bacillati</taxon>
        <taxon>Actinomycetota</taxon>
        <taxon>Actinomycetes</taxon>
        <taxon>Mycobacteriales</taxon>
        <taxon>Mycobacteriaceae</taxon>
        <taxon>Mycolicibacterium</taxon>
    </lineage>
</organism>
<sequence>MTDFVSVEPLASGWQDAEIVFFPDGPAVSDPQLHQVARLLAGDAYADVRINADNPVTKYSEWRVFHRFPVVTRTMTSVWRMMAARSFDDLADELREGSAHPRTIGEHVALSLVISDCGHAIDSSDLGALRGSLLDSGLVDALYDPASPQARSIGEDPDLWFRPLIDGLERDPSRGFRGWQ</sequence>
<dbReference type="Proteomes" id="UP001160130">
    <property type="component" value="Unassembled WGS sequence"/>
</dbReference>
<protein>
    <recommendedName>
        <fullName evidence="3">DUF4265 domain-containing protein</fullName>
    </recommendedName>
</protein>
<reference evidence="1 2" key="1">
    <citation type="submission" date="2023-04" db="EMBL/GenBank/DDBJ databases">
        <title>Forest soil microbial communities from Buena Vista Peninsula, Colon Province, Panama.</title>
        <authorList>
            <person name="Bouskill N."/>
        </authorList>
    </citation>
    <scope>NUCLEOTIDE SEQUENCE [LARGE SCALE GENOMIC DNA]</scope>
    <source>
        <strain evidence="1 2">AC80</strain>
    </source>
</reference>
<dbReference type="EMBL" id="JARXVE010000006">
    <property type="protein sequence ID" value="MDH6197334.1"/>
    <property type="molecule type" value="Genomic_DNA"/>
</dbReference>